<feature type="transmembrane region" description="Helical" evidence="2">
    <location>
        <begin position="601"/>
        <end position="622"/>
    </location>
</feature>
<dbReference type="KEGG" id="hir:HETIRDRAFT_436826"/>
<dbReference type="InterPro" id="IPR021840">
    <property type="entry name" value="DUF3433"/>
</dbReference>
<feature type="region of interest" description="Disordered" evidence="1">
    <location>
        <begin position="729"/>
        <end position="753"/>
    </location>
</feature>
<evidence type="ECO:0000256" key="2">
    <source>
        <dbReference type="SAM" id="Phobius"/>
    </source>
</evidence>
<dbReference type="InParanoid" id="W4JSP2"/>
<dbReference type="OrthoDB" id="3248909at2759"/>
<dbReference type="GeneID" id="20674912"/>
<dbReference type="eggNOG" id="ENOG502R0TJ">
    <property type="taxonomic scope" value="Eukaryota"/>
</dbReference>
<dbReference type="PANTHER" id="PTHR37544:SF3">
    <property type="entry name" value="SPRAY"/>
    <property type="match status" value="1"/>
</dbReference>
<gene>
    <name evidence="3" type="ORF">HETIRDRAFT_436826</name>
</gene>
<feature type="compositionally biased region" description="Polar residues" evidence="1">
    <location>
        <begin position="10"/>
        <end position="19"/>
    </location>
</feature>
<organism evidence="3 4">
    <name type="scientific">Heterobasidion irregulare (strain TC 32-1)</name>
    <dbReference type="NCBI Taxonomy" id="747525"/>
    <lineage>
        <taxon>Eukaryota</taxon>
        <taxon>Fungi</taxon>
        <taxon>Dikarya</taxon>
        <taxon>Basidiomycota</taxon>
        <taxon>Agaricomycotina</taxon>
        <taxon>Agaricomycetes</taxon>
        <taxon>Russulales</taxon>
        <taxon>Bondarzewiaceae</taxon>
        <taxon>Heterobasidion</taxon>
        <taxon>Heterobasidion annosum species complex</taxon>
    </lineage>
</organism>
<dbReference type="EMBL" id="KI925465">
    <property type="protein sequence ID" value="ETW75876.1"/>
    <property type="molecule type" value="Genomic_DNA"/>
</dbReference>
<dbReference type="AlphaFoldDB" id="W4JSP2"/>
<feature type="transmembrane region" description="Helical" evidence="2">
    <location>
        <begin position="547"/>
        <end position="567"/>
    </location>
</feature>
<keyword evidence="4" id="KW-1185">Reference proteome</keyword>
<sequence>MEPLSAAGPTRQSFSTRPPSQDPRPLPTVPGTQSQLPILEYQGYQELRTDSPTRSRASPNEPMTPSRTPSHPDVPTSGLLTPEHAQYATYASPEKPAPFAHDRDANGLPLSMPGWTPTPLQTWFWVTFSTLLVAIAIALEVALALTNRNNGWSTSGKWSSSDGLMHYVYTLPPVFVAMILVGLWAWTDIEVKRLQPYVDLIHGDSPAQHSLLLDYTRTHNFIVWVKAAVNKHYLVALTSLMAIVALSFQPLAAALLVLRDTWTTHPDMLVSNLQEIGLNQNQQFQDLTTFLGASGFASSKILYGLGDAAFVRDGYTVGEFHLPLDIATNGTVSANTTAILSDPGCRGPDQSVQMSQHTDGTGWTNSATFSGCTYSWTVDKSSQHLFGAQVMTPCSAFNTTVEFMPVIFWFFTYEPTAMASVTMCAPSIALHNVAVTVDLSTSNLTSVQTLGNVVPGQGNFTQHASNLTGAPLNGQAYNGLNWTQSQLVADPFVNMRAQAIQLQLPAAVFQNAVQSQEGLAAAFVNNAFADLSATVYVSVFRNFSGGLFKASASLLIVFFAGGGQRSYLVMLAKLVYLVDTSDAINVRVQSIEKRLWMSETAVHLLAAAMLVIAFFGVIIQILHRYDRRDLRLLHRPGTLASAAAITASTPMAQLLDGRQYGADMNAALQGKKFRINTSTMKVVMEGEPEYYSETARSPGWRRSAFVTGWNNRFGAGGEEAVLAVADDGGTGARRGKSVLGRFKRGQNHDESVS</sequence>
<feature type="region of interest" description="Disordered" evidence="1">
    <location>
        <begin position="1"/>
        <end position="80"/>
    </location>
</feature>
<feature type="transmembrane region" description="Helical" evidence="2">
    <location>
        <begin position="233"/>
        <end position="258"/>
    </location>
</feature>
<dbReference type="HOGENOM" id="CLU_021534_0_0_1"/>
<dbReference type="RefSeq" id="XP_009552116.1">
    <property type="nucleotide sequence ID" value="XM_009553821.1"/>
</dbReference>
<protein>
    <submittedName>
        <fullName evidence="3">Uncharacterized protein</fullName>
    </submittedName>
</protein>
<accession>W4JSP2</accession>
<evidence type="ECO:0000256" key="1">
    <source>
        <dbReference type="SAM" id="MobiDB-lite"/>
    </source>
</evidence>
<name>W4JSP2_HETIT</name>
<feature type="compositionally biased region" description="Basic residues" evidence="1">
    <location>
        <begin position="733"/>
        <end position="745"/>
    </location>
</feature>
<dbReference type="Pfam" id="PF11915">
    <property type="entry name" value="DUF3433"/>
    <property type="match status" value="1"/>
</dbReference>
<dbReference type="Proteomes" id="UP000030671">
    <property type="component" value="Unassembled WGS sequence"/>
</dbReference>
<keyword evidence="2" id="KW-0812">Transmembrane</keyword>
<evidence type="ECO:0000313" key="3">
    <source>
        <dbReference type="EMBL" id="ETW75876.1"/>
    </source>
</evidence>
<dbReference type="PANTHER" id="PTHR37544">
    <property type="entry name" value="SPRAY-RELATED"/>
    <property type="match status" value="1"/>
</dbReference>
<feature type="compositionally biased region" description="Polar residues" evidence="1">
    <location>
        <begin position="54"/>
        <end position="69"/>
    </location>
</feature>
<feature type="transmembrane region" description="Helical" evidence="2">
    <location>
        <begin position="122"/>
        <end position="146"/>
    </location>
</feature>
<keyword evidence="2" id="KW-1133">Transmembrane helix</keyword>
<proteinExistence type="predicted"/>
<feature type="transmembrane region" description="Helical" evidence="2">
    <location>
        <begin position="167"/>
        <end position="186"/>
    </location>
</feature>
<reference evidence="3 4" key="1">
    <citation type="journal article" date="2012" name="New Phytol.">
        <title>Insight into trade-off between wood decay and parasitism from the genome of a fungal forest pathogen.</title>
        <authorList>
            <person name="Olson A."/>
            <person name="Aerts A."/>
            <person name="Asiegbu F."/>
            <person name="Belbahri L."/>
            <person name="Bouzid O."/>
            <person name="Broberg A."/>
            <person name="Canback B."/>
            <person name="Coutinho P.M."/>
            <person name="Cullen D."/>
            <person name="Dalman K."/>
            <person name="Deflorio G."/>
            <person name="van Diepen L.T."/>
            <person name="Dunand C."/>
            <person name="Duplessis S."/>
            <person name="Durling M."/>
            <person name="Gonthier P."/>
            <person name="Grimwood J."/>
            <person name="Fossdal C.G."/>
            <person name="Hansson D."/>
            <person name="Henrissat B."/>
            <person name="Hietala A."/>
            <person name="Himmelstrand K."/>
            <person name="Hoffmeister D."/>
            <person name="Hogberg N."/>
            <person name="James T.Y."/>
            <person name="Karlsson M."/>
            <person name="Kohler A."/>
            <person name="Kues U."/>
            <person name="Lee Y.H."/>
            <person name="Lin Y.C."/>
            <person name="Lind M."/>
            <person name="Lindquist E."/>
            <person name="Lombard V."/>
            <person name="Lucas S."/>
            <person name="Lunden K."/>
            <person name="Morin E."/>
            <person name="Murat C."/>
            <person name="Park J."/>
            <person name="Raffaello T."/>
            <person name="Rouze P."/>
            <person name="Salamov A."/>
            <person name="Schmutz J."/>
            <person name="Solheim H."/>
            <person name="Stahlberg J."/>
            <person name="Velez H."/>
            <person name="de Vries R.P."/>
            <person name="Wiebenga A."/>
            <person name="Woodward S."/>
            <person name="Yakovlev I."/>
            <person name="Garbelotto M."/>
            <person name="Martin F."/>
            <person name="Grigoriev I.V."/>
            <person name="Stenlid J."/>
        </authorList>
    </citation>
    <scope>NUCLEOTIDE SEQUENCE [LARGE SCALE GENOMIC DNA]</scope>
    <source>
        <strain evidence="3 4">TC 32-1</strain>
    </source>
</reference>
<dbReference type="STRING" id="747525.W4JSP2"/>
<evidence type="ECO:0000313" key="4">
    <source>
        <dbReference type="Proteomes" id="UP000030671"/>
    </source>
</evidence>
<keyword evidence="2" id="KW-0472">Membrane</keyword>